<name>A0A2J6QWH3_HYAVF</name>
<proteinExistence type="predicted"/>
<feature type="region of interest" description="Disordered" evidence="1">
    <location>
        <begin position="55"/>
        <end position="95"/>
    </location>
</feature>
<evidence type="ECO:0000256" key="1">
    <source>
        <dbReference type="SAM" id="MobiDB-lite"/>
    </source>
</evidence>
<dbReference type="STRING" id="1149755.A0A2J6QWH3"/>
<feature type="chain" id="PRO_5014428125" evidence="2">
    <location>
        <begin position="22"/>
        <end position="773"/>
    </location>
</feature>
<dbReference type="AlphaFoldDB" id="A0A2J6QWH3"/>
<sequence>MIHLCRTLLWIFVGCIPLVSGDGTAAAGDVSALADVSRSFLPTASVAAIGNIPPHAGGRLNLTDPDPVSEAYIPPDASPAPPPSEPFYTDTDNSSSTVLATPVTTAVATPPSIPGPAASVTASIAAPPNFSGIVATPPPIGSHPTILSGPSIAVGPPGFKTVSNPSAPLATPPGLPLPTSIVRPPESLVSAGSGPHLATNPSSFSSLPSSFSNGTVKWSNHSTSFPTKTLSLNSPIDNHPITVTPPSLPVSSVNYANCSTLSSGQAVTVWQIFPNTTTITLTITGNKTTTYSSTSEFTPPVYCPDTAAGPLSSVTTDQGGLSSSTNPIPAPSAPYLVPSRSTITFQTTSKNPPVVTTSILYPSYPDGSSAKQSVTSTDTYTDTYQWGPATFPGFPSSISAIPITTILNEDLSSNTPITYVLDDGVTVMVGTNVAVIGGQTYTIGPSTETITQGPDTFTIGPSSILGPMLVAYVPTAGGITAEAQTTINGVPIDVGPTKVVLGGTTFAIGAGAPDQTAYYNGKTITLGAAGVIMDQTTLAPPSPLPTNNVIIGGEVFSAIGSSIAVIGGSTITYGSGIPVTTDVVNGDTITIGPSGVSFDGTTLGGPDHATGTQLGIVGGVSVTEVGSTLAVVDGVTLTVGPNATPTTTVINGHTVTIASSGLGVNGATLSFPFNPTTQAVTAGGITFSEIGSSLVVIGGTTFTFGAGATPTTDVYDGQTITIGPHGVGFKTTTFTGATATSTHKKKNAAAGLRARKLYGVLGTCIVFGVLYLL</sequence>
<dbReference type="Proteomes" id="UP000235786">
    <property type="component" value="Unassembled WGS sequence"/>
</dbReference>
<protein>
    <submittedName>
        <fullName evidence="3">Uncharacterized protein</fullName>
    </submittedName>
</protein>
<dbReference type="OrthoDB" id="5420777at2759"/>
<reference evidence="3 4" key="1">
    <citation type="submission" date="2016-04" db="EMBL/GenBank/DDBJ databases">
        <title>A degradative enzymes factory behind the ericoid mycorrhizal symbiosis.</title>
        <authorList>
            <consortium name="DOE Joint Genome Institute"/>
            <person name="Martino E."/>
            <person name="Morin E."/>
            <person name="Grelet G."/>
            <person name="Kuo A."/>
            <person name="Kohler A."/>
            <person name="Daghino S."/>
            <person name="Barry K."/>
            <person name="Choi C."/>
            <person name="Cichocki N."/>
            <person name="Clum A."/>
            <person name="Copeland A."/>
            <person name="Hainaut M."/>
            <person name="Haridas S."/>
            <person name="Labutti K."/>
            <person name="Lindquist E."/>
            <person name="Lipzen A."/>
            <person name="Khouja H.-R."/>
            <person name="Murat C."/>
            <person name="Ohm R."/>
            <person name="Olson A."/>
            <person name="Spatafora J."/>
            <person name="Veneault-Fourrey C."/>
            <person name="Henrissat B."/>
            <person name="Grigoriev I."/>
            <person name="Martin F."/>
            <person name="Perotto S."/>
        </authorList>
    </citation>
    <scope>NUCLEOTIDE SEQUENCE [LARGE SCALE GENOMIC DNA]</scope>
    <source>
        <strain evidence="3 4">F</strain>
    </source>
</reference>
<accession>A0A2J6QWH3</accession>
<feature type="compositionally biased region" description="Pro residues" evidence="1">
    <location>
        <begin position="76"/>
        <end position="85"/>
    </location>
</feature>
<evidence type="ECO:0000256" key="2">
    <source>
        <dbReference type="SAM" id="SignalP"/>
    </source>
</evidence>
<organism evidence="3 4">
    <name type="scientific">Hyaloscypha variabilis (strain UAMH 11265 / GT02V1 / F)</name>
    <name type="common">Meliniomyces variabilis</name>
    <dbReference type="NCBI Taxonomy" id="1149755"/>
    <lineage>
        <taxon>Eukaryota</taxon>
        <taxon>Fungi</taxon>
        <taxon>Dikarya</taxon>
        <taxon>Ascomycota</taxon>
        <taxon>Pezizomycotina</taxon>
        <taxon>Leotiomycetes</taxon>
        <taxon>Helotiales</taxon>
        <taxon>Hyaloscyphaceae</taxon>
        <taxon>Hyaloscypha</taxon>
        <taxon>Hyaloscypha variabilis</taxon>
    </lineage>
</organism>
<evidence type="ECO:0000313" key="4">
    <source>
        <dbReference type="Proteomes" id="UP000235786"/>
    </source>
</evidence>
<evidence type="ECO:0000313" key="3">
    <source>
        <dbReference type="EMBL" id="PMD30620.1"/>
    </source>
</evidence>
<dbReference type="EMBL" id="KZ613966">
    <property type="protein sequence ID" value="PMD30620.1"/>
    <property type="molecule type" value="Genomic_DNA"/>
</dbReference>
<feature type="signal peptide" evidence="2">
    <location>
        <begin position="1"/>
        <end position="21"/>
    </location>
</feature>
<gene>
    <name evidence="3" type="ORF">L207DRAFT_520113</name>
</gene>
<keyword evidence="2" id="KW-0732">Signal</keyword>
<keyword evidence="4" id="KW-1185">Reference proteome</keyword>